<dbReference type="GO" id="GO:0005840">
    <property type="term" value="C:ribosome"/>
    <property type="evidence" value="ECO:0007669"/>
    <property type="project" value="InterPro"/>
</dbReference>
<dbReference type="Proteomes" id="UP000318093">
    <property type="component" value="Unassembled WGS sequence"/>
</dbReference>
<comment type="subcellular location">
    <subcellularLocation>
        <location evidence="5">Cytoplasm</location>
    </subcellularLocation>
</comment>
<proteinExistence type="inferred from homology"/>
<evidence type="ECO:0000256" key="4">
    <source>
        <dbReference type="ARBA" id="ARBA00023186"/>
    </source>
</evidence>
<comment type="subunit">
    <text evidence="5">Binds ribosomal protein uS19.</text>
</comment>
<dbReference type="PANTHER" id="PTHR33692:SF1">
    <property type="entry name" value="RIBOSOME MATURATION FACTOR RIMM"/>
    <property type="match status" value="1"/>
</dbReference>
<accession>A0A537J7U5</accession>
<dbReference type="EMBL" id="VBAN01000316">
    <property type="protein sequence ID" value="TMI79585.1"/>
    <property type="molecule type" value="Genomic_DNA"/>
</dbReference>
<dbReference type="InterPro" id="IPR011033">
    <property type="entry name" value="PRC_barrel-like_sf"/>
</dbReference>
<evidence type="ECO:0000256" key="1">
    <source>
        <dbReference type="ARBA" id="ARBA00022490"/>
    </source>
</evidence>
<keyword evidence="4 5" id="KW-0143">Chaperone</keyword>
<feature type="domain" description="Ribosome maturation factor RimM PRC barrel" evidence="8">
    <location>
        <begin position="124"/>
        <end position="188"/>
    </location>
</feature>
<name>A0A537J7U5_9BACT</name>
<dbReference type="HAMAP" id="MF_00014">
    <property type="entry name" value="Ribosome_mat_RimM"/>
    <property type="match status" value="1"/>
</dbReference>
<dbReference type="SUPFAM" id="SSF50447">
    <property type="entry name" value="Translation proteins"/>
    <property type="match status" value="1"/>
</dbReference>
<dbReference type="NCBIfam" id="TIGR02273">
    <property type="entry name" value="16S_RimM"/>
    <property type="match status" value="1"/>
</dbReference>
<feature type="compositionally biased region" description="Basic residues" evidence="6">
    <location>
        <begin position="1"/>
        <end position="12"/>
    </location>
</feature>
<organism evidence="9 10">
    <name type="scientific">Candidatus Segetimicrobium genomatis</name>
    <dbReference type="NCBI Taxonomy" id="2569760"/>
    <lineage>
        <taxon>Bacteria</taxon>
        <taxon>Bacillati</taxon>
        <taxon>Candidatus Sysuimicrobiota</taxon>
        <taxon>Candidatus Sysuimicrobiia</taxon>
        <taxon>Candidatus Sysuimicrobiales</taxon>
        <taxon>Candidatus Segetimicrobiaceae</taxon>
        <taxon>Candidatus Segetimicrobium</taxon>
    </lineage>
</organism>
<evidence type="ECO:0000256" key="2">
    <source>
        <dbReference type="ARBA" id="ARBA00022517"/>
    </source>
</evidence>
<evidence type="ECO:0000259" key="8">
    <source>
        <dbReference type="Pfam" id="PF24986"/>
    </source>
</evidence>
<evidence type="ECO:0000256" key="6">
    <source>
        <dbReference type="SAM" id="MobiDB-lite"/>
    </source>
</evidence>
<evidence type="ECO:0000313" key="9">
    <source>
        <dbReference type="EMBL" id="TMI79585.1"/>
    </source>
</evidence>
<dbReference type="InterPro" id="IPR036976">
    <property type="entry name" value="RimM_N_sf"/>
</dbReference>
<comment type="caution">
    <text evidence="9">The sequence shown here is derived from an EMBL/GenBank/DDBJ whole genome shotgun (WGS) entry which is preliminary data.</text>
</comment>
<dbReference type="InterPro" id="IPR002676">
    <property type="entry name" value="RimM_N"/>
</dbReference>
<reference evidence="9 10" key="1">
    <citation type="journal article" date="2019" name="Nat. Microbiol.">
        <title>Mediterranean grassland soil C-N compound turnover is dependent on rainfall and depth, and is mediated by genomically divergent microorganisms.</title>
        <authorList>
            <person name="Diamond S."/>
            <person name="Andeer P.F."/>
            <person name="Li Z."/>
            <person name="Crits-Christoph A."/>
            <person name="Burstein D."/>
            <person name="Anantharaman K."/>
            <person name="Lane K.R."/>
            <person name="Thomas B.C."/>
            <person name="Pan C."/>
            <person name="Northen T.R."/>
            <person name="Banfield J.F."/>
        </authorList>
    </citation>
    <scope>NUCLEOTIDE SEQUENCE [LARGE SCALE GENOMIC DNA]</scope>
    <source>
        <strain evidence="9">NP_6</strain>
    </source>
</reference>
<dbReference type="InterPro" id="IPR011961">
    <property type="entry name" value="RimM"/>
</dbReference>
<dbReference type="Pfam" id="PF24986">
    <property type="entry name" value="PRC_RimM"/>
    <property type="match status" value="1"/>
</dbReference>
<feature type="domain" description="RimM N-terminal" evidence="7">
    <location>
        <begin position="29"/>
        <end position="110"/>
    </location>
</feature>
<evidence type="ECO:0000256" key="5">
    <source>
        <dbReference type="HAMAP-Rule" id="MF_00014"/>
    </source>
</evidence>
<evidence type="ECO:0000313" key="10">
    <source>
        <dbReference type="Proteomes" id="UP000318093"/>
    </source>
</evidence>
<evidence type="ECO:0000259" key="7">
    <source>
        <dbReference type="Pfam" id="PF01782"/>
    </source>
</evidence>
<comment type="function">
    <text evidence="5">An accessory protein needed during the final step in the assembly of 30S ribosomal subunit, possibly for assembly of the head region. Essential for efficient processing of 16S rRNA. May be needed both before and after RbfA during the maturation of 16S rRNA. It has affinity for free ribosomal 30S subunits but not for 70S ribosomes.</text>
</comment>
<comment type="domain">
    <text evidence="5">The PRC barrel domain binds ribosomal protein uS19.</text>
</comment>
<dbReference type="AlphaFoldDB" id="A0A537J7U5"/>
<gene>
    <name evidence="5 9" type="primary">rimM</name>
    <name evidence="9" type="ORF">E6H03_09950</name>
</gene>
<dbReference type="Gene3D" id="2.30.30.240">
    <property type="entry name" value="PRC-barrel domain"/>
    <property type="match status" value="1"/>
</dbReference>
<protein>
    <recommendedName>
        <fullName evidence="5">Ribosome maturation factor RimM</fullName>
    </recommendedName>
</protein>
<keyword evidence="2 5" id="KW-0690">Ribosome biogenesis</keyword>
<evidence type="ECO:0000256" key="3">
    <source>
        <dbReference type="ARBA" id="ARBA00022552"/>
    </source>
</evidence>
<dbReference type="SUPFAM" id="SSF50346">
    <property type="entry name" value="PRC-barrel domain"/>
    <property type="match status" value="1"/>
</dbReference>
<keyword evidence="1 5" id="KW-0963">Cytoplasm</keyword>
<dbReference type="Pfam" id="PF01782">
    <property type="entry name" value="RimM"/>
    <property type="match status" value="1"/>
</dbReference>
<dbReference type="GO" id="GO:0005737">
    <property type="term" value="C:cytoplasm"/>
    <property type="evidence" value="ECO:0007669"/>
    <property type="project" value="UniProtKB-SubCell"/>
</dbReference>
<sequence>MAAPAGHRRKRVAGAQRPRGSGASEDRIVIAEVVGAHGVRGAVRVAPVTDFPDRLLGLAEVVLVSGGAARPVRVERSSRSGRVVLMKFQGTGTRGAAEALRGATVEIPSRDAVPLPPGQFYTFQVIGLEVRTPEGKAIGRVVDILRTGSNDVYVVRPPEGGEILLPAVDSVVQRIDIGAGELVARLPEWTP</sequence>
<dbReference type="Gene3D" id="2.40.30.60">
    <property type="entry name" value="RimM"/>
    <property type="match status" value="1"/>
</dbReference>
<dbReference type="GO" id="GO:0043022">
    <property type="term" value="F:ribosome binding"/>
    <property type="evidence" value="ECO:0007669"/>
    <property type="project" value="InterPro"/>
</dbReference>
<comment type="similarity">
    <text evidence="5">Belongs to the RimM family.</text>
</comment>
<keyword evidence="3 5" id="KW-0698">rRNA processing</keyword>
<dbReference type="InterPro" id="IPR009000">
    <property type="entry name" value="Transl_B-barrel_sf"/>
</dbReference>
<dbReference type="GO" id="GO:0042274">
    <property type="term" value="P:ribosomal small subunit biogenesis"/>
    <property type="evidence" value="ECO:0007669"/>
    <property type="project" value="UniProtKB-UniRule"/>
</dbReference>
<dbReference type="InterPro" id="IPR056792">
    <property type="entry name" value="PRC_RimM"/>
</dbReference>
<dbReference type="GO" id="GO:0006364">
    <property type="term" value="P:rRNA processing"/>
    <property type="evidence" value="ECO:0007669"/>
    <property type="project" value="UniProtKB-UniRule"/>
</dbReference>
<dbReference type="PANTHER" id="PTHR33692">
    <property type="entry name" value="RIBOSOME MATURATION FACTOR RIMM"/>
    <property type="match status" value="1"/>
</dbReference>
<feature type="region of interest" description="Disordered" evidence="6">
    <location>
        <begin position="1"/>
        <end position="23"/>
    </location>
</feature>